<dbReference type="PANTHER" id="PTHR45138">
    <property type="entry name" value="REGULATORY COMPONENTS OF SENSORY TRANSDUCTION SYSTEM"/>
    <property type="match status" value="1"/>
</dbReference>
<dbReference type="InterPro" id="IPR050469">
    <property type="entry name" value="Diguanylate_Cyclase"/>
</dbReference>
<dbReference type="NCBIfam" id="TIGR00254">
    <property type="entry name" value="GGDEF"/>
    <property type="match status" value="1"/>
</dbReference>
<name>A0ABQ6Z2M4_9ENTE</name>
<dbReference type="PROSITE" id="PS50887">
    <property type="entry name" value="GGDEF"/>
    <property type="match status" value="1"/>
</dbReference>
<dbReference type="Proteomes" id="UP000782705">
    <property type="component" value="Unassembled WGS sequence"/>
</dbReference>
<dbReference type="InterPro" id="IPR000160">
    <property type="entry name" value="GGDEF_dom"/>
</dbReference>
<feature type="transmembrane region" description="Helical" evidence="1">
    <location>
        <begin position="113"/>
        <end position="130"/>
    </location>
</feature>
<dbReference type="SMART" id="SM00267">
    <property type="entry name" value="GGDEF"/>
    <property type="match status" value="1"/>
</dbReference>
<accession>A0ABQ6Z2M4</accession>
<evidence type="ECO:0000256" key="1">
    <source>
        <dbReference type="SAM" id="Phobius"/>
    </source>
</evidence>
<feature type="transmembrane region" description="Helical" evidence="1">
    <location>
        <begin position="136"/>
        <end position="157"/>
    </location>
</feature>
<comment type="caution">
    <text evidence="3">The sequence shown here is derived from an EMBL/GenBank/DDBJ whole genome shotgun (WGS) entry which is preliminary data.</text>
</comment>
<dbReference type="InterPro" id="IPR043128">
    <property type="entry name" value="Rev_trsase/Diguanyl_cyclase"/>
</dbReference>
<feature type="domain" description="GGDEF" evidence="2">
    <location>
        <begin position="229"/>
        <end position="366"/>
    </location>
</feature>
<feature type="transmembrane region" description="Helical" evidence="1">
    <location>
        <begin position="6"/>
        <end position="29"/>
    </location>
</feature>
<keyword evidence="1" id="KW-1133">Transmembrane helix</keyword>
<dbReference type="SUPFAM" id="SSF55073">
    <property type="entry name" value="Nucleotide cyclase"/>
    <property type="match status" value="1"/>
</dbReference>
<dbReference type="Gene3D" id="3.30.70.270">
    <property type="match status" value="1"/>
</dbReference>
<dbReference type="CDD" id="cd01949">
    <property type="entry name" value="GGDEF"/>
    <property type="match status" value="1"/>
</dbReference>
<proteinExistence type="predicted"/>
<feature type="transmembrane region" description="Helical" evidence="1">
    <location>
        <begin position="41"/>
        <end position="62"/>
    </location>
</feature>
<keyword evidence="1" id="KW-0812">Transmembrane</keyword>
<evidence type="ECO:0000313" key="3">
    <source>
        <dbReference type="EMBL" id="KAF1305347.1"/>
    </source>
</evidence>
<feature type="transmembrane region" description="Helical" evidence="1">
    <location>
        <begin position="169"/>
        <end position="186"/>
    </location>
</feature>
<evidence type="ECO:0000259" key="2">
    <source>
        <dbReference type="PROSITE" id="PS50887"/>
    </source>
</evidence>
<protein>
    <recommendedName>
        <fullName evidence="2">GGDEF domain-containing protein</fullName>
    </recommendedName>
</protein>
<keyword evidence="4" id="KW-1185">Reference proteome</keyword>
<keyword evidence="1" id="KW-0472">Membrane</keyword>
<feature type="transmembrane region" description="Helical" evidence="1">
    <location>
        <begin position="82"/>
        <end position="101"/>
    </location>
</feature>
<dbReference type="PANTHER" id="PTHR45138:SF9">
    <property type="entry name" value="DIGUANYLATE CYCLASE DGCM-RELATED"/>
    <property type="match status" value="1"/>
</dbReference>
<reference evidence="3 4" key="1">
    <citation type="submission" date="2016-06" db="EMBL/GenBank/DDBJ databases">
        <title>Four novel species of enterococci isolated from chicken manure.</title>
        <authorList>
            <person name="Van Tyne D."/>
        </authorList>
    </citation>
    <scope>NUCLEOTIDE SEQUENCE [LARGE SCALE GENOMIC DNA]</scope>
    <source>
        <strain evidence="3 4">CU12B</strain>
    </source>
</reference>
<dbReference type="EMBL" id="MAEL01000017">
    <property type="protein sequence ID" value="KAF1305347.1"/>
    <property type="molecule type" value="Genomic_DNA"/>
</dbReference>
<dbReference type="RefSeq" id="WP_161901304.1">
    <property type="nucleotide sequence ID" value="NZ_MAEL01000017.1"/>
</dbReference>
<dbReference type="Pfam" id="PF00990">
    <property type="entry name" value="GGDEF"/>
    <property type="match status" value="1"/>
</dbReference>
<dbReference type="PROSITE" id="PS51257">
    <property type="entry name" value="PROKAR_LIPOPROTEIN"/>
    <property type="match status" value="1"/>
</dbReference>
<evidence type="ECO:0000313" key="4">
    <source>
        <dbReference type="Proteomes" id="UP000782705"/>
    </source>
</evidence>
<gene>
    <name evidence="3" type="ORF">BAU17_13270</name>
</gene>
<organism evidence="3 4">
    <name type="scientific">Candidatus Enterococcus willemsii</name>
    <dbReference type="NCBI Taxonomy" id="1857215"/>
    <lineage>
        <taxon>Bacteria</taxon>
        <taxon>Bacillati</taxon>
        <taxon>Bacillota</taxon>
        <taxon>Bacilli</taxon>
        <taxon>Lactobacillales</taxon>
        <taxon>Enterococcaceae</taxon>
        <taxon>Enterococcus</taxon>
    </lineage>
</organism>
<sequence>MEKLALLLLVLPVVFLSCVIMLAFCLYRFSKSEISTPVKTSILGLLYIIYIYVTLSFSYNLMGSYSYSFVLETVLSFYFFPQYGHLLYLATPILTICYYVLTGSYSGDMEFQFIFLGSCLFIFTSLLKALSKLDILYNVIVTFVFKYIVLVLFYLCFKDYLLTKLIDDTLVLFGSLTMTFILWQLYRLKLNDEAQIQQAIEQGQIDALTNTYNFHKLRNDLNEFQQNKQFYSLAMIDLDHFKKLNDTFGHTEGNEVLKDFARCLDDVFSQRFTRDRYRIYRFGGEEFCVLLLDFQKKAAFKELSFFKTAYVKRQRLLQKAYEVTFSVGIESNQVHQYDGMKTMHCADEALYDAKRSGRNQIKLYANKH</sequence>
<dbReference type="InterPro" id="IPR029787">
    <property type="entry name" value="Nucleotide_cyclase"/>
</dbReference>